<dbReference type="AlphaFoldDB" id="A0AA37S7Y1"/>
<comment type="caution">
    <text evidence="1">The sequence shown here is derived from an EMBL/GenBank/DDBJ whole genome shotgun (WGS) entry which is preliminary data.</text>
</comment>
<dbReference type="Proteomes" id="UP001161389">
    <property type="component" value="Unassembled WGS sequence"/>
</dbReference>
<protein>
    <submittedName>
        <fullName evidence="1">Uncharacterized protein</fullName>
    </submittedName>
</protein>
<evidence type="ECO:0000313" key="1">
    <source>
        <dbReference type="EMBL" id="GLQ29613.1"/>
    </source>
</evidence>
<dbReference type="EMBL" id="BSNM01000002">
    <property type="protein sequence ID" value="GLQ29613.1"/>
    <property type="molecule type" value="Genomic_DNA"/>
</dbReference>
<gene>
    <name evidence="1" type="ORF">GCM10007876_00910</name>
</gene>
<proteinExistence type="predicted"/>
<sequence>MTTTKPEPGSPEFEACLNQQAQKWSKELFDKEKPDDIAELEKGIIAGPKNFKDVMPEKTIPEDIAIDRKDKS</sequence>
<reference evidence="1" key="1">
    <citation type="journal article" date="2014" name="Int. J. Syst. Evol. Microbiol.">
        <title>Complete genome sequence of Corynebacterium casei LMG S-19264T (=DSM 44701T), isolated from a smear-ripened cheese.</title>
        <authorList>
            <consortium name="US DOE Joint Genome Institute (JGI-PGF)"/>
            <person name="Walter F."/>
            <person name="Albersmeier A."/>
            <person name="Kalinowski J."/>
            <person name="Ruckert C."/>
        </authorList>
    </citation>
    <scope>NUCLEOTIDE SEQUENCE</scope>
    <source>
        <strain evidence="1">NBRC 110071</strain>
    </source>
</reference>
<evidence type="ECO:0000313" key="2">
    <source>
        <dbReference type="Proteomes" id="UP001161389"/>
    </source>
</evidence>
<dbReference type="RefSeq" id="WP_284377463.1">
    <property type="nucleotide sequence ID" value="NZ_BSNM01000002.1"/>
</dbReference>
<accession>A0AA37S7Y1</accession>
<reference evidence="1" key="2">
    <citation type="submission" date="2023-01" db="EMBL/GenBank/DDBJ databases">
        <title>Draft genome sequence of Litoribrevibacter albus strain NBRC 110071.</title>
        <authorList>
            <person name="Sun Q."/>
            <person name="Mori K."/>
        </authorList>
    </citation>
    <scope>NUCLEOTIDE SEQUENCE</scope>
    <source>
        <strain evidence="1">NBRC 110071</strain>
    </source>
</reference>
<name>A0AA37S7Y1_9GAMM</name>
<keyword evidence="2" id="KW-1185">Reference proteome</keyword>
<organism evidence="1 2">
    <name type="scientific">Litoribrevibacter albus</name>
    <dbReference type="NCBI Taxonomy" id="1473156"/>
    <lineage>
        <taxon>Bacteria</taxon>
        <taxon>Pseudomonadati</taxon>
        <taxon>Pseudomonadota</taxon>
        <taxon>Gammaproteobacteria</taxon>
        <taxon>Oceanospirillales</taxon>
        <taxon>Oceanospirillaceae</taxon>
        <taxon>Litoribrevibacter</taxon>
    </lineage>
</organism>